<protein>
    <recommendedName>
        <fullName evidence="5">Membrane-associated protein</fullName>
    </recommendedName>
</protein>
<evidence type="ECO:0008006" key="5">
    <source>
        <dbReference type="Google" id="ProtNLM"/>
    </source>
</evidence>
<keyword evidence="4" id="KW-1185">Reference proteome</keyword>
<feature type="chain" id="PRO_5006622003" description="Membrane-associated protein" evidence="2">
    <location>
        <begin position="25"/>
        <end position="321"/>
    </location>
</feature>
<evidence type="ECO:0000313" key="3">
    <source>
        <dbReference type="EMBL" id="CUG86940.1"/>
    </source>
</evidence>
<proteinExistence type="predicted"/>
<keyword evidence="2" id="KW-0732">Signal</keyword>
<dbReference type="EMBL" id="CYKH01001406">
    <property type="protein sequence ID" value="CUG86940.1"/>
    <property type="molecule type" value="Genomic_DNA"/>
</dbReference>
<dbReference type="AlphaFoldDB" id="A0A0S4J658"/>
<feature type="signal peptide" evidence="2">
    <location>
        <begin position="1"/>
        <end position="24"/>
    </location>
</feature>
<dbReference type="Proteomes" id="UP000051952">
    <property type="component" value="Unassembled WGS sequence"/>
</dbReference>
<accession>A0A0S4J658</accession>
<dbReference type="Gene3D" id="3.50.4.10">
    <property type="entry name" value="Hepatocyte Growth Factor"/>
    <property type="match status" value="1"/>
</dbReference>
<evidence type="ECO:0000256" key="2">
    <source>
        <dbReference type="SAM" id="SignalP"/>
    </source>
</evidence>
<sequence length="321" mass="33952">MIRTMQPMMLAGLALLLAIHLVVGRAGSPSEELLHSCVYHANTNITSTDMEPPKFVVSSQDCCDLCSVTNGCAAAVFSDYYCHLKRSDSNQVATQGSVVVVPATTTTTTTSSTTTTTTSAAPTTTTAAPTAPPGPPMGLIRQVTCSQSSACNPYSDGTCNTNVFYNNTCFVNNLYSCDASVSMITWNSYADLGCEGNDDATSFTAGQCMMNQTTNLYSGYYCDVVPTPVANIPVTRTKCPEGCATGGDCSTAHFITGQCIATDQLQGLWTIAWCFPNYVVYNSFSYPNCTGLMTFSTAEPVGSECFPSANQAGYTQNICGP</sequence>
<gene>
    <name evidence="3" type="ORF">BSAL_00885</name>
</gene>
<evidence type="ECO:0000313" key="4">
    <source>
        <dbReference type="Proteomes" id="UP000051952"/>
    </source>
</evidence>
<name>A0A0S4J658_BODSA</name>
<evidence type="ECO:0000256" key="1">
    <source>
        <dbReference type="SAM" id="MobiDB-lite"/>
    </source>
</evidence>
<organism evidence="3 4">
    <name type="scientific">Bodo saltans</name>
    <name type="common">Flagellated protozoan</name>
    <dbReference type="NCBI Taxonomy" id="75058"/>
    <lineage>
        <taxon>Eukaryota</taxon>
        <taxon>Discoba</taxon>
        <taxon>Euglenozoa</taxon>
        <taxon>Kinetoplastea</taxon>
        <taxon>Metakinetoplastina</taxon>
        <taxon>Eubodonida</taxon>
        <taxon>Bodonidae</taxon>
        <taxon>Bodo</taxon>
    </lineage>
</organism>
<feature type="compositionally biased region" description="Low complexity" evidence="1">
    <location>
        <begin position="107"/>
        <end position="129"/>
    </location>
</feature>
<reference evidence="4" key="1">
    <citation type="submission" date="2015-09" db="EMBL/GenBank/DDBJ databases">
        <authorList>
            <consortium name="Pathogen Informatics"/>
        </authorList>
    </citation>
    <scope>NUCLEOTIDE SEQUENCE [LARGE SCALE GENOMIC DNA]</scope>
    <source>
        <strain evidence="4">Lake Konstanz</strain>
    </source>
</reference>
<dbReference type="VEuPathDB" id="TriTrypDB:BSAL_00885"/>
<feature type="region of interest" description="Disordered" evidence="1">
    <location>
        <begin position="107"/>
        <end position="133"/>
    </location>
</feature>